<gene>
    <name evidence="3" type="ORF">H0486_17545</name>
</gene>
<dbReference type="InterPro" id="IPR002931">
    <property type="entry name" value="Transglutaminase-like"/>
</dbReference>
<accession>A0A839K449</accession>
<dbReference type="InterPro" id="IPR052901">
    <property type="entry name" value="Bact_TGase-like"/>
</dbReference>
<organism evidence="3 4">
    <name type="scientific">Variimorphobacter saccharofermentans</name>
    <dbReference type="NCBI Taxonomy" id="2755051"/>
    <lineage>
        <taxon>Bacteria</taxon>
        <taxon>Bacillati</taxon>
        <taxon>Bacillota</taxon>
        <taxon>Clostridia</taxon>
        <taxon>Lachnospirales</taxon>
        <taxon>Lachnospiraceae</taxon>
        <taxon>Variimorphobacter</taxon>
    </lineage>
</organism>
<dbReference type="SUPFAM" id="SSF54001">
    <property type="entry name" value="Cysteine proteinases"/>
    <property type="match status" value="1"/>
</dbReference>
<dbReference type="PANTHER" id="PTHR42736">
    <property type="entry name" value="PROTEIN-GLUTAMINE GAMMA-GLUTAMYLTRANSFERASE"/>
    <property type="match status" value="1"/>
</dbReference>
<dbReference type="InterPro" id="IPR038765">
    <property type="entry name" value="Papain-like_cys_pep_sf"/>
</dbReference>
<keyword evidence="1" id="KW-0472">Membrane</keyword>
<feature type="transmembrane region" description="Helical" evidence="1">
    <location>
        <begin position="667"/>
        <end position="689"/>
    </location>
</feature>
<name>A0A839K449_9FIRM</name>
<feature type="transmembrane region" description="Helical" evidence="1">
    <location>
        <begin position="162"/>
        <end position="182"/>
    </location>
</feature>
<dbReference type="RefSeq" id="WP_228354236.1">
    <property type="nucleotide sequence ID" value="NZ_JACEGA010000001.1"/>
</dbReference>
<evidence type="ECO:0000313" key="3">
    <source>
        <dbReference type="EMBL" id="MBB2184673.1"/>
    </source>
</evidence>
<evidence type="ECO:0000313" key="4">
    <source>
        <dbReference type="Proteomes" id="UP000574276"/>
    </source>
</evidence>
<dbReference type="PANTHER" id="PTHR42736:SF1">
    <property type="entry name" value="PROTEIN-GLUTAMINE GAMMA-GLUTAMYLTRANSFERASE"/>
    <property type="match status" value="1"/>
</dbReference>
<feature type="transmembrane region" description="Helical" evidence="1">
    <location>
        <begin position="38"/>
        <end position="55"/>
    </location>
</feature>
<dbReference type="Gene3D" id="3.10.620.30">
    <property type="match status" value="1"/>
</dbReference>
<dbReference type="SMART" id="SM00460">
    <property type="entry name" value="TGc"/>
    <property type="match status" value="1"/>
</dbReference>
<comment type="caution">
    <text evidence="3">The sequence shown here is derived from an EMBL/GenBank/DDBJ whole genome shotgun (WGS) entry which is preliminary data.</text>
</comment>
<proteinExistence type="predicted"/>
<dbReference type="AlphaFoldDB" id="A0A839K449"/>
<protein>
    <submittedName>
        <fullName evidence="3">Transglutaminase domain-containing protein</fullName>
    </submittedName>
</protein>
<reference evidence="3 4" key="1">
    <citation type="submission" date="2020-07" db="EMBL/GenBank/DDBJ databases">
        <title>Characterization and genome sequencing of isolate MD1, a novel member within the family Lachnospiraceae.</title>
        <authorList>
            <person name="Rettenmaier R."/>
            <person name="Di Bello L."/>
            <person name="Zinser C."/>
            <person name="Scheitz K."/>
            <person name="Liebl W."/>
            <person name="Zverlov V."/>
        </authorList>
    </citation>
    <scope>NUCLEOTIDE SEQUENCE [LARGE SCALE GENOMIC DNA]</scope>
    <source>
        <strain evidence="3 4">MD1</strain>
    </source>
</reference>
<dbReference type="Pfam" id="PF01841">
    <property type="entry name" value="Transglut_core"/>
    <property type="match status" value="1"/>
</dbReference>
<feature type="domain" description="Transglutaminase-like" evidence="2">
    <location>
        <begin position="533"/>
        <end position="605"/>
    </location>
</feature>
<feature type="transmembrane region" description="Helical" evidence="1">
    <location>
        <begin position="62"/>
        <end position="82"/>
    </location>
</feature>
<evidence type="ECO:0000259" key="2">
    <source>
        <dbReference type="SMART" id="SM00460"/>
    </source>
</evidence>
<keyword evidence="1" id="KW-1133">Transmembrane helix</keyword>
<sequence>MLKDREKLYQIYHTILSMALNLACILTINQFFHLKASIAYTTLLSFITALLIYLFDQNRRNAISYLLLACVIPVSGAIFWIMKVNPVRWFMDILHWCWIYDRTDEMYVKYQANFVVLGVICMGAILFYLITKNQTAKLVLAFLLIAAMIVLSVNKYEINKAVVAIGIFYGLSILIEFYGAYYNKKAGRQEKREGILYLAPVCLILAILSISLPSKPEPIQWEGVKNLYRNVKEQIDNWVTEWEYFLHPVDRVFGVSMTGYSDDGGDLRSGGEVKKDSTVALKVTGAKYSSSMYLIGAVSNEYTGHSWEKTAKDPELSTQDYLLDYSELIYALSCQDPEVLRENRFIERRNYQIYYNNIKTKTCFYPIKTTWIQMRSDHSYPSAMLPNMTFSKAYGKGLSYEETYYDMNLNGEAFQQMLRDADGFSYDNAVEPSKESYELIEDQMIKADNIEVITPEDGLFDLLGKRAEWIRKEYTGLPSSLPNRVKLLAEDITADCETDYDKLRAIEKFLQGYQYTLHPQKVPKNRDFIDYFLFESKEGYCTSFATAMAVLGRCVGIPTRYVEGFIVKFSEKGDDNLFPVKNSQAHAWAEAYIEGVGWIPFEATASFYTVRYVKWKDLPKEGTQVRATYEVPYDEAYIRSLMNQSQEVTIDLTSEKYLNNNDEIIEAVIIFAAAIVVLILFVIMAFLILKLNYKKTYQKSDRNKKMYILFTRILRLLKQEGFTLEPDETIRMLSNRVRDIYHYETVTFKDVADIFMRHRYAGEAISEKDLYKVDVFYHGLFNMYRAEHKRFRIWMEEFIFLAKKSYR</sequence>
<keyword evidence="1" id="KW-0812">Transmembrane</keyword>
<evidence type="ECO:0000256" key="1">
    <source>
        <dbReference type="SAM" id="Phobius"/>
    </source>
</evidence>
<feature type="transmembrane region" description="Helical" evidence="1">
    <location>
        <begin position="12"/>
        <end position="32"/>
    </location>
</feature>
<dbReference type="EMBL" id="JACEGA010000001">
    <property type="protein sequence ID" value="MBB2184673.1"/>
    <property type="molecule type" value="Genomic_DNA"/>
</dbReference>
<keyword evidence="4" id="KW-1185">Reference proteome</keyword>
<dbReference type="Proteomes" id="UP000574276">
    <property type="component" value="Unassembled WGS sequence"/>
</dbReference>
<feature type="transmembrane region" description="Helical" evidence="1">
    <location>
        <begin position="138"/>
        <end position="156"/>
    </location>
</feature>
<feature type="transmembrane region" description="Helical" evidence="1">
    <location>
        <begin position="194"/>
        <end position="212"/>
    </location>
</feature>
<feature type="transmembrane region" description="Helical" evidence="1">
    <location>
        <begin position="110"/>
        <end position="131"/>
    </location>
</feature>